<dbReference type="OrthoDB" id="165777at2157"/>
<dbReference type="Pfam" id="PF26029">
    <property type="entry name" value="DUF8007"/>
    <property type="match status" value="1"/>
</dbReference>
<evidence type="ECO:0000313" key="2">
    <source>
        <dbReference type="Proteomes" id="UP000243250"/>
    </source>
</evidence>
<keyword evidence="2" id="KW-1185">Reference proteome</keyword>
<reference evidence="2" key="1">
    <citation type="submission" date="2016-10" db="EMBL/GenBank/DDBJ databases">
        <authorList>
            <person name="Varghese N."/>
            <person name="Submissions S."/>
        </authorList>
    </citation>
    <scope>NUCLEOTIDE SEQUENCE [LARGE SCALE GENOMIC DNA]</scope>
    <source>
        <strain evidence="2">CGMCC 1.8711</strain>
    </source>
</reference>
<organism evidence="1 2">
    <name type="scientific">Halogeometricum limi</name>
    <dbReference type="NCBI Taxonomy" id="555875"/>
    <lineage>
        <taxon>Archaea</taxon>
        <taxon>Methanobacteriati</taxon>
        <taxon>Methanobacteriota</taxon>
        <taxon>Stenosarchaea group</taxon>
        <taxon>Halobacteria</taxon>
        <taxon>Halobacteriales</taxon>
        <taxon>Haloferacaceae</taxon>
        <taxon>Halogeometricum</taxon>
    </lineage>
</organism>
<proteinExistence type="predicted"/>
<dbReference type="Proteomes" id="UP000243250">
    <property type="component" value="Unassembled WGS sequence"/>
</dbReference>
<dbReference type="AlphaFoldDB" id="A0A1I6FQ24"/>
<gene>
    <name evidence="1" type="ORF">SAMN04488124_0037</name>
</gene>
<dbReference type="EMBL" id="FOYS01000001">
    <property type="protein sequence ID" value="SFR31984.1"/>
    <property type="molecule type" value="Genomic_DNA"/>
</dbReference>
<sequence>MSGKKTESCGRCAMSTVVDTASEGSETANPFDGDRIELSDRELRATSPGAWLSGVVSRLDDAASRLVYGSR</sequence>
<accession>A0A1I6FQ24</accession>
<protein>
    <submittedName>
        <fullName evidence="1">Uncharacterized protein</fullName>
    </submittedName>
</protein>
<evidence type="ECO:0000313" key="1">
    <source>
        <dbReference type="EMBL" id="SFR31984.1"/>
    </source>
</evidence>
<dbReference type="STRING" id="555875.SAMN04488124_0037"/>
<name>A0A1I6FQ24_9EURY</name>
<dbReference type="InterPro" id="IPR058320">
    <property type="entry name" value="DUF8007"/>
</dbReference>